<organism evidence="1">
    <name type="scientific">Citrobacter freundii</name>
    <dbReference type="NCBI Taxonomy" id="546"/>
    <lineage>
        <taxon>Bacteria</taxon>
        <taxon>Pseudomonadati</taxon>
        <taxon>Pseudomonadota</taxon>
        <taxon>Gammaproteobacteria</taxon>
        <taxon>Enterobacterales</taxon>
        <taxon>Enterobacteriaceae</taxon>
        <taxon>Citrobacter</taxon>
        <taxon>Citrobacter freundii complex</taxon>
    </lineage>
</organism>
<dbReference type="Proteomes" id="UP000855471">
    <property type="component" value="Unassembled WGS sequence"/>
</dbReference>
<accession>A0A8H9UKT5</accession>
<name>A0A8H9UKT5_CITFR</name>
<reference evidence="1" key="1">
    <citation type="journal article" date="2018" name="Genome Biol.">
        <title>SKESA: strategic k-mer extension for scrupulous assemblies.</title>
        <authorList>
            <person name="Souvorov A."/>
            <person name="Agarwala R."/>
            <person name="Lipman D.J."/>
        </authorList>
    </citation>
    <scope>NUCLEOTIDE SEQUENCE</scope>
    <source>
        <strain evidence="1">O50</strain>
    </source>
</reference>
<reference evidence="1" key="2">
    <citation type="submission" date="2020-09" db="EMBL/GenBank/DDBJ databases">
        <authorList>
            <consortium name="NCBI Pathogen Detection Project"/>
        </authorList>
    </citation>
    <scope>NUCLEOTIDE SEQUENCE</scope>
    <source>
        <strain evidence="1">O50</strain>
    </source>
</reference>
<protein>
    <submittedName>
        <fullName evidence="1">Uncharacterized protein</fullName>
    </submittedName>
</protein>
<sequence>MNNKTQFTKDQLTEWAEDCRMLAQCAVDARPDDVAAAKNLALAEIVLAVLTVKPFMYGIEDCDGMAYFAEHCVSSNPAHLSDELQTADDESGEGAKVIPLYRLPEIN</sequence>
<dbReference type="RefSeq" id="WP_071446416.1">
    <property type="nucleotide sequence ID" value="NZ_JBQACJ010000018.1"/>
</dbReference>
<proteinExistence type="predicted"/>
<comment type="caution">
    <text evidence="1">The sequence shown here is derived from an EMBL/GenBank/DDBJ whole genome shotgun (WGS) entry which is preliminary data.</text>
</comment>
<dbReference type="EMBL" id="DACSXJ010000008">
    <property type="protein sequence ID" value="HAT3897376.1"/>
    <property type="molecule type" value="Genomic_DNA"/>
</dbReference>
<evidence type="ECO:0000313" key="1">
    <source>
        <dbReference type="EMBL" id="HAT3897376.1"/>
    </source>
</evidence>
<dbReference type="AlphaFoldDB" id="A0A8H9UKT5"/>
<gene>
    <name evidence="1" type="ORF">I9Y29_001792</name>
</gene>